<evidence type="ECO:0000313" key="3">
    <source>
        <dbReference type="Proteomes" id="UP000761534"/>
    </source>
</evidence>
<dbReference type="EMBL" id="SWFS01000275">
    <property type="protein sequence ID" value="KAA8911701.1"/>
    <property type="molecule type" value="Genomic_DNA"/>
</dbReference>
<feature type="signal peptide" evidence="1">
    <location>
        <begin position="1"/>
        <end position="22"/>
    </location>
</feature>
<dbReference type="AlphaFoldDB" id="A0A642V2C0"/>
<keyword evidence="3" id="KW-1185">Reference proteome</keyword>
<dbReference type="VEuPathDB" id="FungiDB:TRICI_003733"/>
<organism evidence="2 3">
    <name type="scientific">Trichomonascus ciferrii</name>
    <dbReference type="NCBI Taxonomy" id="44093"/>
    <lineage>
        <taxon>Eukaryota</taxon>
        <taxon>Fungi</taxon>
        <taxon>Dikarya</taxon>
        <taxon>Ascomycota</taxon>
        <taxon>Saccharomycotina</taxon>
        <taxon>Dipodascomycetes</taxon>
        <taxon>Dipodascales</taxon>
        <taxon>Trichomonascaceae</taxon>
        <taxon>Trichomonascus</taxon>
        <taxon>Trichomonascus ciferrii complex</taxon>
    </lineage>
</organism>
<proteinExistence type="predicted"/>
<evidence type="ECO:0000256" key="1">
    <source>
        <dbReference type="SAM" id="SignalP"/>
    </source>
</evidence>
<accession>A0A642V2C0</accession>
<name>A0A642V2C0_9ASCO</name>
<evidence type="ECO:0000313" key="2">
    <source>
        <dbReference type="EMBL" id="KAA8911701.1"/>
    </source>
</evidence>
<sequence>MKLANVMLMMVGLFAAFGAAQSAVLQLRVKCDDNPELQDQYLVPLSDSRGTYTYVLPRAHDPFQLIDAAAVEYKSKVPKYGFLDYDSGMIPGLQFSLDEEDKQPGFTFNNDKFWTANGSTSWYACRTEALPITLTYPVVAHFKEVPVTKEEWSCEEIQIWYNKIEE</sequence>
<gene>
    <name evidence="2" type="ORF">TRICI_003733</name>
</gene>
<keyword evidence="1" id="KW-0732">Signal</keyword>
<protein>
    <submittedName>
        <fullName evidence="2">Uncharacterized protein</fullName>
    </submittedName>
</protein>
<feature type="chain" id="PRO_5024831639" evidence="1">
    <location>
        <begin position="23"/>
        <end position="166"/>
    </location>
</feature>
<reference evidence="2" key="1">
    <citation type="journal article" date="2019" name="G3 (Bethesda)">
        <title>Genome Assemblies of Two Rare Opportunistic Yeast Pathogens: Diutina rugosa (syn. Candida rugosa) and Trichomonascus ciferrii (syn. Candida ciferrii).</title>
        <authorList>
            <person name="Mixao V."/>
            <person name="Saus E."/>
            <person name="Hansen A.P."/>
            <person name="Lass-Florl C."/>
            <person name="Gabaldon T."/>
        </authorList>
    </citation>
    <scope>NUCLEOTIDE SEQUENCE</scope>
    <source>
        <strain evidence="2">CBS 4856</strain>
    </source>
</reference>
<comment type="caution">
    <text evidence="2">The sequence shown here is derived from an EMBL/GenBank/DDBJ whole genome shotgun (WGS) entry which is preliminary data.</text>
</comment>
<dbReference type="Proteomes" id="UP000761534">
    <property type="component" value="Unassembled WGS sequence"/>
</dbReference>